<dbReference type="SUPFAM" id="SSF56399">
    <property type="entry name" value="ADP-ribosylation"/>
    <property type="match status" value="1"/>
</dbReference>
<dbReference type="Pfam" id="PF01885">
    <property type="entry name" value="PTS_2-RNA"/>
    <property type="match status" value="1"/>
</dbReference>
<dbReference type="EC" id="2.7.1.-" evidence="5"/>
<dbReference type="HAMAP" id="MF_00299">
    <property type="entry name" value="KptA"/>
    <property type="match status" value="1"/>
</dbReference>
<evidence type="ECO:0000256" key="2">
    <source>
        <dbReference type="ARBA" id="ARBA00022679"/>
    </source>
</evidence>
<dbReference type="GO" id="GO:0006388">
    <property type="term" value="P:tRNA splicing, via endonucleolytic cleavage and ligation"/>
    <property type="evidence" value="ECO:0007669"/>
    <property type="project" value="UniProtKB-UniRule"/>
</dbReference>
<reference evidence="6 7" key="1">
    <citation type="submission" date="2015-05" db="EMBL/GenBank/DDBJ databases">
        <title>Comparative analyses of the lipooligosaccharides from nottypeable Haemophilus influenzae and Haemophilus haemolyticus.</title>
        <authorList>
            <person name="Post D.M.B."/>
            <person name="Ketterer M.R."/>
            <person name="Coffin J.E."/>
            <person name="Reinders L.M."/>
            <person name="Munson R.S.Jr."/>
            <person name="Bair T.B."/>
            <person name="Murphy T.F."/>
            <person name="Foster E."/>
            <person name="Gibson B.W."/>
            <person name="Apicella M.A."/>
        </authorList>
    </citation>
    <scope>NUCLEOTIDE SEQUENCE [LARGE SCALE GENOMIC DNA]</scope>
    <source>
        <strain evidence="6 7">11P18</strain>
    </source>
</reference>
<evidence type="ECO:0000256" key="5">
    <source>
        <dbReference type="HAMAP-Rule" id="MF_00299"/>
    </source>
</evidence>
<keyword evidence="3 5" id="KW-0520">NAD</keyword>
<comment type="caution">
    <text evidence="6">The sequence shown here is derived from an EMBL/GenBank/DDBJ whole genome shotgun (WGS) entry which is preliminary data.</text>
</comment>
<organism evidence="6 7">
    <name type="scientific">Haemophilus haemolyticus</name>
    <dbReference type="NCBI Taxonomy" id="726"/>
    <lineage>
        <taxon>Bacteria</taxon>
        <taxon>Pseudomonadati</taxon>
        <taxon>Pseudomonadota</taxon>
        <taxon>Gammaproteobacteria</taxon>
        <taxon>Pasteurellales</taxon>
        <taxon>Pasteurellaceae</taxon>
        <taxon>Haemophilus</taxon>
    </lineage>
</organism>
<dbReference type="GO" id="GO:0000215">
    <property type="term" value="F:tRNA 2'-phosphotransferase activity"/>
    <property type="evidence" value="ECO:0007669"/>
    <property type="project" value="TreeGrafter"/>
</dbReference>
<evidence type="ECO:0000313" key="7">
    <source>
        <dbReference type="Proteomes" id="UP000034750"/>
    </source>
</evidence>
<dbReference type="InterPro" id="IPR042081">
    <property type="entry name" value="RNA_2'-PTrans_C"/>
</dbReference>
<keyword evidence="2 5" id="KW-0808">Transferase</keyword>
<dbReference type="EMBL" id="LCTK01000011">
    <property type="protein sequence ID" value="KKZ59139.1"/>
    <property type="molecule type" value="Genomic_DNA"/>
</dbReference>
<dbReference type="InterPro" id="IPR002745">
    <property type="entry name" value="Ptrans_KptA/Tpt1"/>
</dbReference>
<evidence type="ECO:0000256" key="1">
    <source>
        <dbReference type="ARBA" id="ARBA00009836"/>
    </source>
</evidence>
<dbReference type="InterPro" id="IPR022928">
    <property type="entry name" value="RNA_2'-PTrans_KptA"/>
</dbReference>
<comment type="similarity">
    <text evidence="1 5">Belongs to the KptA/TPT1 family.</text>
</comment>
<dbReference type="Gene3D" id="1.10.10.970">
    <property type="entry name" value="RNA 2'-phosphotransferase, Tpt1/KptA family, N-terminal domain"/>
    <property type="match status" value="1"/>
</dbReference>
<evidence type="ECO:0000256" key="3">
    <source>
        <dbReference type="ARBA" id="ARBA00023027"/>
    </source>
</evidence>
<dbReference type="RefSeq" id="WP_046952907.1">
    <property type="nucleotide sequence ID" value="NZ_LCTK01000011.1"/>
</dbReference>
<dbReference type="InterPro" id="IPR042080">
    <property type="entry name" value="RNA_2'-PTrans_N"/>
</dbReference>
<gene>
    <name evidence="5" type="primary">kptA</name>
    <name evidence="6" type="ORF">AAX18_03055</name>
</gene>
<dbReference type="PANTHER" id="PTHR12684">
    <property type="entry name" value="PUTATIVE PHOSPHOTRANSFERASE"/>
    <property type="match status" value="1"/>
</dbReference>
<name>A0A0M3GA07_HAEHA</name>
<dbReference type="Proteomes" id="UP000034750">
    <property type="component" value="Unassembled WGS sequence"/>
</dbReference>
<dbReference type="Gene3D" id="3.20.170.30">
    <property type="match status" value="1"/>
</dbReference>
<protein>
    <recommendedName>
        <fullName evidence="5">Probable RNA 2'-phosphotransferase</fullName>
        <ecNumber evidence="5">2.7.1.-</ecNumber>
    </recommendedName>
</protein>
<proteinExistence type="inferred from homology"/>
<dbReference type="AlphaFoldDB" id="A0A0M3GA07"/>
<dbReference type="GO" id="GO:0003950">
    <property type="term" value="F:NAD+ poly-ADP-ribosyltransferase activity"/>
    <property type="evidence" value="ECO:0007669"/>
    <property type="project" value="InterPro"/>
</dbReference>
<accession>A0A0M3GA07</accession>
<dbReference type="PATRIC" id="fig|726.54.peg.610"/>
<dbReference type="PANTHER" id="PTHR12684:SF2">
    <property type="entry name" value="TRNA 2'-PHOSPHOTRANSFERASE 1"/>
    <property type="match status" value="1"/>
</dbReference>
<evidence type="ECO:0000256" key="4">
    <source>
        <dbReference type="ARBA" id="ARBA00025212"/>
    </source>
</evidence>
<sequence length="186" mass="21661">MQKSIKMDYLNLSKEVSYALRHAPWEYELELDSEGWVSVEQLISSFRNSDEKWNTLTEDDLVKMINLSEKKRHEIKNGKIRAFYGHSIPMKISKEIGYPPKYLYHGTSINYLDDIKSNGLKPMSRQYVHLSEDIETAKLVGDRKKGETILLTIDTELAQSKGIKFYIGNEKVWLSDGIPVEFIRER</sequence>
<comment type="function">
    <text evidence="4 5">Removes the 2'-phosphate from RNA via an intermediate in which the phosphate is ADP-ribosylated by NAD followed by a presumed transesterification to release the RNA and generate ADP-ribose 1''-2''-cyclic phosphate (APPR&gt;P). May function as an ADP-ribosylase.</text>
</comment>
<evidence type="ECO:0000313" key="6">
    <source>
        <dbReference type="EMBL" id="KKZ59139.1"/>
    </source>
</evidence>